<dbReference type="EMBL" id="AGNL01034862">
    <property type="protein sequence ID" value="EJK55027.1"/>
    <property type="molecule type" value="Genomic_DNA"/>
</dbReference>
<feature type="compositionally biased region" description="Polar residues" evidence="1">
    <location>
        <begin position="105"/>
        <end position="116"/>
    </location>
</feature>
<name>K0S8A3_THAOC</name>
<dbReference type="AlphaFoldDB" id="K0S8A3"/>
<evidence type="ECO:0000256" key="1">
    <source>
        <dbReference type="SAM" id="MobiDB-lite"/>
    </source>
</evidence>
<dbReference type="Proteomes" id="UP000266841">
    <property type="component" value="Unassembled WGS sequence"/>
</dbReference>
<feature type="region of interest" description="Disordered" evidence="1">
    <location>
        <begin position="49"/>
        <end position="231"/>
    </location>
</feature>
<accession>K0S8A3</accession>
<evidence type="ECO:0000313" key="3">
    <source>
        <dbReference type="Proteomes" id="UP000266841"/>
    </source>
</evidence>
<feature type="compositionally biased region" description="Basic and acidic residues" evidence="1">
    <location>
        <begin position="85"/>
        <end position="97"/>
    </location>
</feature>
<feature type="non-terminal residue" evidence="2">
    <location>
        <position position="231"/>
    </location>
</feature>
<evidence type="ECO:0000313" key="2">
    <source>
        <dbReference type="EMBL" id="EJK55027.1"/>
    </source>
</evidence>
<sequence>MPPTAQMSPLLYWPRKKKNDSARRFRFARCSGRGVAEFNDGDMEWKVKRRDGRRARPTLPRTRARAPDDTAWNPNASSGLMASARAEEPIGARRRDATATASASGQYRHTIQQGNIGTLAYSPKGRRMPSNAGEDEQADGAAEVRLTETDVQEILNPGEVPGLPPLEAANIEGAADSQDSQDHQDTPLAEAAGTMASLADDDNAGAMDEDDDDRKPPALPAAASVPGGAHR</sequence>
<gene>
    <name evidence="2" type="ORF">THAOC_25286</name>
</gene>
<reference evidence="2 3" key="1">
    <citation type="journal article" date="2012" name="Genome Biol.">
        <title>Genome and low-iron response of an oceanic diatom adapted to chronic iron limitation.</title>
        <authorList>
            <person name="Lommer M."/>
            <person name="Specht M."/>
            <person name="Roy A.S."/>
            <person name="Kraemer L."/>
            <person name="Andreson R."/>
            <person name="Gutowska M.A."/>
            <person name="Wolf J."/>
            <person name="Bergner S.V."/>
            <person name="Schilhabel M.B."/>
            <person name="Klostermeier U.C."/>
            <person name="Beiko R.G."/>
            <person name="Rosenstiel P."/>
            <person name="Hippler M."/>
            <person name="Laroche J."/>
        </authorList>
    </citation>
    <scope>NUCLEOTIDE SEQUENCE [LARGE SCALE GENOMIC DNA]</scope>
    <source>
        <strain evidence="2 3">CCMP1005</strain>
    </source>
</reference>
<feature type="compositionally biased region" description="Acidic residues" evidence="1">
    <location>
        <begin position="199"/>
        <end position="212"/>
    </location>
</feature>
<proteinExistence type="predicted"/>
<protein>
    <submittedName>
        <fullName evidence="2">Uncharacterized protein</fullName>
    </submittedName>
</protein>
<keyword evidence="3" id="KW-1185">Reference proteome</keyword>
<comment type="caution">
    <text evidence="2">The sequence shown here is derived from an EMBL/GenBank/DDBJ whole genome shotgun (WGS) entry which is preliminary data.</text>
</comment>
<organism evidence="2 3">
    <name type="scientific">Thalassiosira oceanica</name>
    <name type="common">Marine diatom</name>
    <dbReference type="NCBI Taxonomy" id="159749"/>
    <lineage>
        <taxon>Eukaryota</taxon>
        <taxon>Sar</taxon>
        <taxon>Stramenopiles</taxon>
        <taxon>Ochrophyta</taxon>
        <taxon>Bacillariophyta</taxon>
        <taxon>Coscinodiscophyceae</taxon>
        <taxon>Thalassiosirophycidae</taxon>
        <taxon>Thalassiosirales</taxon>
        <taxon>Thalassiosiraceae</taxon>
        <taxon>Thalassiosira</taxon>
    </lineage>
</organism>